<dbReference type="RefSeq" id="WP_120345947.1">
    <property type="nucleotide sequence ID" value="NZ_MCAS01000021.1"/>
</dbReference>
<proteinExistence type="predicted"/>
<organism evidence="1 2">
    <name type="scientific">Paraburkholderia fungorum</name>
    <dbReference type="NCBI Taxonomy" id="134537"/>
    <lineage>
        <taxon>Bacteria</taxon>
        <taxon>Pseudomonadati</taxon>
        <taxon>Pseudomonadota</taxon>
        <taxon>Betaproteobacteria</taxon>
        <taxon>Burkholderiales</taxon>
        <taxon>Burkholderiaceae</taxon>
        <taxon>Paraburkholderia</taxon>
    </lineage>
</organism>
<evidence type="ECO:0000313" key="2">
    <source>
        <dbReference type="Proteomes" id="UP000283709"/>
    </source>
</evidence>
<sequence>MSERFETPGFFGKAITHGDFLSRRLPASFLDPWDDWLQRGLHASRQQLGDAWLGAYLTSPVWRFVLGRGVCGERVWAGVMMPGIDRVGRYFPLTIAASCDVGVDVAEWIGASGEWYDRLDVLARSTLDERFQIDAFDAALTELVAPAVPAVRTGETAVCLPLASFSGAELVDGVHALMNDLVANCAAGCSFWWSDGGAAGEAVLVASEGLPREQQFGGLVGAGWEASGWTVLCRGTTR</sequence>
<evidence type="ECO:0000313" key="1">
    <source>
        <dbReference type="EMBL" id="RKF43954.1"/>
    </source>
</evidence>
<dbReference type="PIRSF" id="PIRSF029287">
    <property type="entry name" value="UCP029287"/>
    <property type="match status" value="1"/>
</dbReference>
<comment type="caution">
    <text evidence="1">The sequence shown here is derived from an EMBL/GenBank/DDBJ whole genome shotgun (WGS) entry which is preliminary data.</text>
</comment>
<name>A0A420GFK0_9BURK</name>
<dbReference type="Proteomes" id="UP000283709">
    <property type="component" value="Unassembled WGS sequence"/>
</dbReference>
<dbReference type="InterPro" id="IPR017748">
    <property type="entry name" value="TagF"/>
</dbReference>
<reference evidence="1 2" key="1">
    <citation type="submission" date="2016-07" db="EMBL/GenBank/DDBJ databases">
        <title>Genome analysis of Burkholderia fungorum ES3-20.</title>
        <authorList>
            <person name="Xu D."/>
            <person name="Yao R."/>
            <person name="Zheng S."/>
        </authorList>
    </citation>
    <scope>NUCLEOTIDE SEQUENCE [LARGE SCALE GENOMIC DNA]</scope>
    <source>
        <strain evidence="1 2">ES3-20</strain>
    </source>
</reference>
<gene>
    <name evidence="1" type="ORF">BCY88_29715</name>
</gene>
<dbReference type="EMBL" id="MCAS01000021">
    <property type="protein sequence ID" value="RKF43954.1"/>
    <property type="molecule type" value="Genomic_DNA"/>
</dbReference>
<protein>
    <submittedName>
        <fullName evidence="1">Type VI secretion-associated protein</fullName>
    </submittedName>
</protein>
<dbReference type="AlphaFoldDB" id="A0A420GFK0"/>
<dbReference type="Pfam" id="PF09867">
    <property type="entry name" value="TagF_N"/>
    <property type="match status" value="1"/>
</dbReference>
<dbReference type="OrthoDB" id="9801841at2"/>
<dbReference type="NCBIfam" id="TIGR03373">
    <property type="entry name" value="VI_minor_4"/>
    <property type="match status" value="1"/>
</dbReference>
<dbReference type="InterPro" id="IPR038225">
    <property type="entry name" value="TagF_sf"/>
</dbReference>
<dbReference type="Gene3D" id="3.40.1730.10">
    <property type="entry name" value="pa0076 domain"/>
    <property type="match status" value="1"/>
</dbReference>
<accession>A0A420GFK0</accession>